<protein>
    <submittedName>
        <fullName evidence="1">Uncharacterized protein</fullName>
    </submittedName>
</protein>
<dbReference type="RefSeq" id="WP_137083872.1">
    <property type="nucleotide sequence ID" value="NZ_CP039907.1"/>
</dbReference>
<organism evidence="1 2">
    <name type="scientific">Agrobacterium tumefaciens</name>
    <dbReference type="NCBI Taxonomy" id="358"/>
    <lineage>
        <taxon>Bacteria</taxon>
        <taxon>Pseudomonadati</taxon>
        <taxon>Pseudomonadota</taxon>
        <taxon>Alphaproteobacteria</taxon>
        <taxon>Hyphomicrobiales</taxon>
        <taxon>Rhizobiaceae</taxon>
        <taxon>Rhizobium/Agrobacterium group</taxon>
        <taxon>Agrobacterium</taxon>
        <taxon>Agrobacterium tumefaciens complex</taxon>
    </lineage>
</organism>
<sequence>MLDSTIRLSIGIEHPDDLIAALPFRWTGPDGFGDGQSGKVKMATGTTILWPAGPHLHDPGRA</sequence>
<reference evidence="1 2" key="1">
    <citation type="submission" date="2019-04" db="EMBL/GenBank/DDBJ databases">
        <title>Complete genome sequence of Agrobacterium tumefaciens CFBP6624.</title>
        <authorList>
            <person name="Haryono M."/>
            <person name="Lin Y.-C."/>
            <person name="Lai E.-M."/>
            <person name="Kuo C.-H."/>
        </authorList>
    </citation>
    <scope>NUCLEOTIDE SEQUENCE [LARGE SCALE GENOMIC DNA]</scope>
    <source>
        <strain evidence="1 2">CFBP6624</strain>
    </source>
</reference>
<gene>
    <name evidence="1" type="ORF">CFBP6624_03460</name>
</gene>
<evidence type="ECO:0000313" key="2">
    <source>
        <dbReference type="Proteomes" id="UP000298646"/>
    </source>
</evidence>
<dbReference type="EMBL" id="CP039907">
    <property type="protein sequence ID" value="QCL99288.1"/>
    <property type="molecule type" value="Genomic_DNA"/>
</dbReference>
<dbReference type="Proteomes" id="UP000298646">
    <property type="component" value="Chromosome circular"/>
</dbReference>
<evidence type="ECO:0000313" key="1">
    <source>
        <dbReference type="EMBL" id="QCL99288.1"/>
    </source>
</evidence>
<name>A0AAE6BJ12_AGRTU</name>
<accession>A0AAE6BJ12</accession>
<dbReference type="AlphaFoldDB" id="A0AAE6BJ12"/>
<proteinExistence type="predicted"/>